<dbReference type="InterPro" id="IPR057135">
    <property type="entry name" value="At4g27190-like_LRR"/>
</dbReference>
<name>A0A9Q0R140_9MAGN</name>
<dbReference type="AlphaFoldDB" id="A0A9Q0R140"/>
<dbReference type="InterPro" id="IPR032675">
    <property type="entry name" value="LRR_dom_sf"/>
</dbReference>
<dbReference type="InterPro" id="IPR050905">
    <property type="entry name" value="Plant_NBS-LRR"/>
</dbReference>
<gene>
    <name evidence="2" type="ORF">NE237_009917</name>
</gene>
<dbReference type="Proteomes" id="UP001141806">
    <property type="component" value="Unassembled WGS sequence"/>
</dbReference>
<evidence type="ECO:0000313" key="3">
    <source>
        <dbReference type="Proteomes" id="UP001141806"/>
    </source>
</evidence>
<dbReference type="Gene3D" id="3.80.10.10">
    <property type="entry name" value="Ribonuclease Inhibitor"/>
    <property type="match status" value="1"/>
</dbReference>
<evidence type="ECO:0000259" key="1">
    <source>
        <dbReference type="Pfam" id="PF23247"/>
    </source>
</evidence>
<proteinExistence type="predicted"/>
<reference evidence="2" key="1">
    <citation type="journal article" date="2023" name="Plant J.">
        <title>The genome of the king protea, Protea cynaroides.</title>
        <authorList>
            <person name="Chang J."/>
            <person name="Duong T.A."/>
            <person name="Schoeman C."/>
            <person name="Ma X."/>
            <person name="Roodt D."/>
            <person name="Barker N."/>
            <person name="Li Z."/>
            <person name="Van de Peer Y."/>
            <person name="Mizrachi E."/>
        </authorList>
    </citation>
    <scope>NUCLEOTIDE SEQUENCE</scope>
    <source>
        <tissue evidence="2">Young leaves</tissue>
    </source>
</reference>
<protein>
    <recommendedName>
        <fullName evidence="1">Disease resistance protein At4g27190-like leucine-rich repeats domain-containing protein</fullName>
    </recommendedName>
</protein>
<dbReference type="PANTHER" id="PTHR33463">
    <property type="entry name" value="NB-ARC DOMAIN-CONTAINING PROTEIN-RELATED"/>
    <property type="match status" value="1"/>
</dbReference>
<dbReference type="PANTHER" id="PTHR33463:SF143">
    <property type="entry name" value="NB-ARC DOMAIN-CONTAINING PROTEIN"/>
    <property type="match status" value="1"/>
</dbReference>
<feature type="domain" description="Disease resistance protein At4g27190-like leucine-rich repeats" evidence="1">
    <location>
        <begin position="129"/>
        <end position="234"/>
    </location>
</feature>
<keyword evidence="3" id="KW-1185">Reference proteome</keyword>
<sequence>MIPCGTIKRLVQLKDLRIEVDPEDQHWNNSVGTLTEEVTMLKDLSTLWYYFPKVELVEYFIKVSLSWNDQRLREFTLTVGHLVKRFVSRVPVDVELEYEQQDNRGRNAVLGKCITIARILEYSPSMVFKEHMEGHMALGSLARLKYLALHTYPKLRYVFSPIMLQHLSSLEELVVEDCPAIEEIINGMTVDYDVLPRLKWFSLHYLPELVSILKGAWCSLERTSFYNCPKLKTLSMGLQFPKAIKEIEGERDSWNELEWEENTLFLRLQSYFIPISECDL</sequence>
<dbReference type="SUPFAM" id="SSF52047">
    <property type="entry name" value="RNI-like"/>
    <property type="match status" value="1"/>
</dbReference>
<comment type="caution">
    <text evidence="2">The sequence shown here is derived from an EMBL/GenBank/DDBJ whole genome shotgun (WGS) entry which is preliminary data.</text>
</comment>
<dbReference type="OrthoDB" id="1938824at2759"/>
<dbReference type="EMBL" id="JAMYWD010000002">
    <property type="protein sequence ID" value="KAJ4979137.1"/>
    <property type="molecule type" value="Genomic_DNA"/>
</dbReference>
<dbReference type="Pfam" id="PF23247">
    <property type="entry name" value="LRR_RPS2"/>
    <property type="match status" value="1"/>
</dbReference>
<evidence type="ECO:0000313" key="2">
    <source>
        <dbReference type="EMBL" id="KAJ4979137.1"/>
    </source>
</evidence>
<organism evidence="2 3">
    <name type="scientific">Protea cynaroides</name>
    <dbReference type="NCBI Taxonomy" id="273540"/>
    <lineage>
        <taxon>Eukaryota</taxon>
        <taxon>Viridiplantae</taxon>
        <taxon>Streptophyta</taxon>
        <taxon>Embryophyta</taxon>
        <taxon>Tracheophyta</taxon>
        <taxon>Spermatophyta</taxon>
        <taxon>Magnoliopsida</taxon>
        <taxon>Proteales</taxon>
        <taxon>Proteaceae</taxon>
        <taxon>Protea</taxon>
    </lineage>
</organism>
<accession>A0A9Q0R140</accession>